<keyword evidence="2" id="KW-1185">Reference proteome</keyword>
<protein>
    <submittedName>
        <fullName evidence="1">Uncharacterized protein</fullName>
    </submittedName>
</protein>
<sequence length="54" mass="5715">MSLSFQGVNYPADIPESLEGANKAKFVSTGNNQGGQLVHISAKLFSAEFNDALT</sequence>
<evidence type="ECO:0000313" key="2">
    <source>
        <dbReference type="Proteomes" id="UP000297245"/>
    </source>
</evidence>
<evidence type="ECO:0000313" key="1">
    <source>
        <dbReference type="EMBL" id="THU76033.1"/>
    </source>
</evidence>
<accession>A0A4S8KKR0</accession>
<dbReference type="AlphaFoldDB" id="A0A4S8KKR0"/>
<dbReference type="OrthoDB" id="3225429at2759"/>
<name>A0A4S8KKR0_DENBC</name>
<proteinExistence type="predicted"/>
<gene>
    <name evidence="1" type="ORF">K435DRAFT_879822</name>
</gene>
<organism evidence="1 2">
    <name type="scientific">Dendrothele bispora (strain CBS 962.96)</name>
    <dbReference type="NCBI Taxonomy" id="1314807"/>
    <lineage>
        <taxon>Eukaryota</taxon>
        <taxon>Fungi</taxon>
        <taxon>Dikarya</taxon>
        <taxon>Basidiomycota</taxon>
        <taxon>Agaricomycotina</taxon>
        <taxon>Agaricomycetes</taxon>
        <taxon>Agaricomycetidae</taxon>
        <taxon>Agaricales</taxon>
        <taxon>Agaricales incertae sedis</taxon>
        <taxon>Dendrothele</taxon>
    </lineage>
</organism>
<dbReference type="EMBL" id="ML181254">
    <property type="protein sequence ID" value="THU76033.1"/>
    <property type="molecule type" value="Genomic_DNA"/>
</dbReference>
<reference evidence="1 2" key="1">
    <citation type="journal article" date="2019" name="Nat. Ecol. Evol.">
        <title>Megaphylogeny resolves global patterns of mushroom evolution.</title>
        <authorList>
            <person name="Varga T."/>
            <person name="Krizsan K."/>
            <person name="Foldi C."/>
            <person name="Dima B."/>
            <person name="Sanchez-Garcia M."/>
            <person name="Sanchez-Ramirez S."/>
            <person name="Szollosi G.J."/>
            <person name="Szarkandi J.G."/>
            <person name="Papp V."/>
            <person name="Albert L."/>
            <person name="Andreopoulos W."/>
            <person name="Angelini C."/>
            <person name="Antonin V."/>
            <person name="Barry K.W."/>
            <person name="Bougher N.L."/>
            <person name="Buchanan P."/>
            <person name="Buyck B."/>
            <person name="Bense V."/>
            <person name="Catcheside P."/>
            <person name="Chovatia M."/>
            <person name="Cooper J."/>
            <person name="Damon W."/>
            <person name="Desjardin D."/>
            <person name="Finy P."/>
            <person name="Geml J."/>
            <person name="Haridas S."/>
            <person name="Hughes K."/>
            <person name="Justo A."/>
            <person name="Karasinski D."/>
            <person name="Kautmanova I."/>
            <person name="Kiss B."/>
            <person name="Kocsube S."/>
            <person name="Kotiranta H."/>
            <person name="LaButti K.M."/>
            <person name="Lechner B.E."/>
            <person name="Liimatainen K."/>
            <person name="Lipzen A."/>
            <person name="Lukacs Z."/>
            <person name="Mihaltcheva S."/>
            <person name="Morgado L.N."/>
            <person name="Niskanen T."/>
            <person name="Noordeloos M.E."/>
            <person name="Ohm R.A."/>
            <person name="Ortiz-Santana B."/>
            <person name="Ovrebo C."/>
            <person name="Racz N."/>
            <person name="Riley R."/>
            <person name="Savchenko A."/>
            <person name="Shiryaev A."/>
            <person name="Soop K."/>
            <person name="Spirin V."/>
            <person name="Szebenyi C."/>
            <person name="Tomsovsky M."/>
            <person name="Tulloss R.E."/>
            <person name="Uehling J."/>
            <person name="Grigoriev I.V."/>
            <person name="Vagvolgyi C."/>
            <person name="Papp T."/>
            <person name="Martin F.M."/>
            <person name="Miettinen O."/>
            <person name="Hibbett D.S."/>
            <person name="Nagy L.G."/>
        </authorList>
    </citation>
    <scope>NUCLEOTIDE SEQUENCE [LARGE SCALE GENOMIC DNA]</scope>
    <source>
        <strain evidence="1 2">CBS 962.96</strain>
    </source>
</reference>
<dbReference type="Proteomes" id="UP000297245">
    <property type="component" value="Unassembled WGS sequence"/>
</dbReference>